<feature type="domain" description="Transposase IS200-like" evidence="1">
    <location>
        <begin position="9"/>
        <end position="155"/>
    </location>
</feature>
<name>A0A2H0CG93_9BACT</name>
<proteinExistence type="predicted"/>
<dbReference type="GO" id="GO:0003677">
    <property type="term" value="F:DNA binding"/>
    <property type="evidence" value="ECO:0007669"/>
    <property type="project" value="InterPro"/>
</dbReference>
<dbReference type="SMART" id="SM01321">
    <property type="entry name" value="Y1_Tnp"/>
    <property type="match status" value="1"/>
</dbReference>
<dbReference type="Gene3D" id="3.30.70.1290">
    <property type="entry name" value="Transposase IS200-like"/>
    <property type="match status" value="1"/>
</dbReference>
<dbReference type="InterPro" id="IPR036515">
    <property type="entry name" value="Transposase_17_sf"/>
</dbReference>
<dbReference type="InterPro" id="IPR002686">
    <property type="entry name" value="Transposase_17"/>
</dbReference>
<accession>A0A2H0CG93</accession>
<sequence length="232" mass="27774">MAYRKTPLIFGEFFHLYNRGNSKQNIFLDEKDKERFVKLLYLSNSVKSVTFRDDIVEKNIDAFDFERKETLVSIGAWVLMPNHFHIYLTSLEPGTGEKDEEKLITLFMRKLCGSYAKYFNKKYKRTGSLFEGPFKSVHIEDDNQAKYLFSYIHLNPIKLIDPKWKENGIGDLNRSLDYLNNYKWSSYKDYRGVLRKENKILDLKDFPKYFSNIKDFDSEIFSWFEINNKNFF</sequence>
<reference evidence="2 3" key="1">
    <citation type="submission" date="2017-09" db="EMBL/GenBank/DDBJ databases">
        <title>Depth-based differentiation of microbial function through sediment-hosted aquifers and enrichment of novel symbionts in the deep terrestrial subsurface.</title>
        <authorList>
            <person name="Probst A.J."/>
            <person name="Ladd B."/>
            <person name="Jarett J.K."/>
            <person name="Geller-Mcgrath D.E."/>
            <person name="Sieber C.M."/>
            <person name="Emerson J.B."/>
            <person name="Anantharaman K."/>
            <person name="Thomas B.C."/>
            <person name="Malmstrom R."/>
            <person name="Stieglmeier M."/>
            <person name="Klingl A."/>
            <person name="Woyke T."/>
            <person name="Ryan C.M."/>
            <person name="Banfield J.F."/>
        </authorList>
    </citation>
    <scope>NUCLEOTIDE SEQUENCE [LARGE SCALE GENOMIC DNA]</scope>
    <source>
        <strain evidence="2">CG22_combo_CG10-13_8_21_14_all_32_8</strain>
    </source>
</reference>
<evidence type="ECO:0000313" key="3">
    <source>
        <dbReference type="Proteomes" id="UP000229176"/>
    </source>
</evidence>
<dbReference type="EMBL" id="PCTI01000031">
    <property type="protein sequence ID" value="PIP68955.1"/>
    <property type="molecule type" value="Genomic_DNA"/>
</dbReference>
<protein>
    <recommendedName>
        <fullName evidence="1">Transposase IS200-like domain-containing protein</fullName>
    </recommendedName>
</protein>
<dbReference type="GO" id="GO:0004803">
    <property type="term" value="F:transposase activity"/>
    <property type="evidence" value="ECO:0007669"/>
    <property type="project" value="InterPro"/>
</dbReference>
<comment type="caution">
    <text evidence="2">The sequence shown here is derived from an EMBL/GenBank/DDBJ whole genome shotgun (WGS) entry which is preliminary data.</text>
</comment>
<evidence type="ECO:0000259" key="1">
    <source>
        <dbReference type="SMART" id="SM01321"/>
    </source>
</evidence>
<dbReference type="AlphaFoldDB" id="A0A2H0CG93"/>
<gene>
    <name evidence="2" type="ORF">COW91_01970</name>
</gene>
<organism evidence="2 3">
    <name type="scientific">Candidatus Nomurabacteria bacterium CG22_combo_CG10-13_8_21_14_all_32_8</name>
    <dbReference type="NCBI Taxonomy" id="1974732"/>
    <lineage>
        <taxon>Bacteria</taxon>
        <taxon>Candidatus Nomuraibacteriota</taxon>
    </lineage>
</organism>
<dbReference type="GO" id="GO:0006313">
    <property type="term" value="P:DNA transposition"/>
    <property type="evidence" value="ECO:0007669"/>
    <property type="project" value="InterPro"/>
</dbReference>
<dbReference type="PANTHER" id="PTHR34322">
    <property type="entry name" value="TRANSPOSASE, Y1_TNP DOMAIN-CONTAINING"/>
    <property type="match status" value="1"/>
</dbReference>
<evidence type="ECO:0000313" key="2">
    <source>
        <dbReference type="EMBL" id="PIP68955.1"/>
    </source>
</evidence>
<dbReference type="SUPFAM" id="SSF143422">
    <property type="entry name" value="Transposase IS200-like"/>
    <property type="match status" value="1"/>
</dbReference>
<dbReference type="Proteomes" id="UP000229176">
    <property type="component" value="Unassembled WGS sequence"/>
</dbReference>
<dbReference type="PANTHER" id="PTHR34322:SF2">
    <property type="entry name" value="TRANSPOSASE IS200-LIKE DOMAIN-CONTAINING PROTEIN"/>
    <property type="match status" value="1"/>
</dbReference>